<feature type="region of interest" description="Disordered" evidence="1">
    <location>
        <begin position="157"/>
        <end position="181"/>
    </location>
</feature>
<evidence type="ECO:0000256" key="1">
    <source>
        <dbReference type="SAM" id="MobiDB-lite"/>
    </source>
</evidence>
<keyword evidence="2" id="KW-0472">Membrane</keyword>
<keyword evidence="2" id="KW-0812">Transmembrane</keyword>
<reference evidence="3 4" key="1">
    <citation type="submission" date="2019-06" db="EMBL/GenBank/DDBJ databases">
        <authorList>
            <person name="Li F."/>
        </authorList>
    </citation>
    <scope>NUCLEOTIDE SEQUENCE [LARGE SCALE GENOMIC DNA]</scope>
    <source>
        <strain evidence="3 4">10F1D-1</strain>
    </source>
</reference>
<dbReference type="Proteomes" id="UP000316252">
    <property type="component" value="Unassembled WGS sequence"/>
</dbReference>
<proteinExistence type="predicted"/>
<protein>
    <submittedName>
        <fullName evidence="3">Uncharacterized protein</fullName>
    </submittedName>
</protein>
<dbReference type="AlphaFoldDB" id="A0A506XTH8"/>
<keyword evidence="2" id="KW-1133">Transmembrane helix</keyword>
<organism evidence="3 4">
    <name type="scientific">Schumannella soli</name>
    <dbReference type="NCBI Taxonomy" id="2590779"/>
    <lineage>
        <taxon>Bacteria</taxon>
        <taxon>Bacillati</taxon>
        <taxon>Actinomycetota</taxon>
        <taxon>Actinomycetes</taxon>
        <taxon>Micrococcales</taxon>
        <taxon>Microbacteriaceae</taxon>
        <taxon>Schumannella</taxon>
    </lineage>
</organism>
<feature type="transmembrane region" description="Helical" evidence="2">
    <location>
        <begin position="35"/>
        <end position="55"/>
    </location>
</feature>
<evidence type="ECO:0000256" key="2">
    <source>
        <dbReference type="SAM" id="Phobius"/>
    </source>
</evidence>
<sequence length="181" mass="19771">MVVVIAVIVLLRVVPDDDRRDALAWLPDGLDPVVGFGYLTVLIGAALIVALVTLVRSTPRPDLTRVRTKEVGLLPYLVIDVPDSVDASQIWRFVEAVEDFTELDDEALESATRAEFEARLPALQRCYDEVLMLANRAGVRIDLDRFVIASPDEFDDEVPGRGAVDGVSGDDAADITRRGPA</sequence>
<dbReference type="EMBL" id="VHQG01000002">
    <property type="protein sequence ID" value="TPW76124.1"/>
    <property type="molecule type" value="Genomic_DNA"/>
</dbReference>
<name>A0A506XTH8_9MICO</name>
<gene>
    <name evidence="3" type="ORF">FJ657_09935</name>
</gene>
<keyword evidence="4" id="KW-1185">Reference proteome</keyword>
<evidence type="ECO:0000313" key="3">
    <source>
        <dbReference type="EMBL" id="TPW76124.1"/>
    </source>
</evidence>
<dbReference type="RefSeq" id="WP_141163481.1">
    <property type="nucleotide sequence ID" value="NZ_VHQG01000002.1"/>
</dbReference>
<accession>A0A506XTH8</accession>
<evidence type="ECO:0000313" key="4">
    <source>
        <dbReference type="Proteomes" id="UP000316252"/>
    </source>
</evidence>
<comment type="caution">
    <text evidence="3">The sequence shown here is derived from an EMBL/GenBank/DDBJ whole genome shotgun (WGS) entry which is preliminary data.</text>
</comment>
<feature type="compositionally biased region" description="Low complexity" evidence="1">
    <location>
        <begin position="160"/>
        <end position="170"/>
    </location>
</feature>